<name>A0A0D8XB17_DICVI</name>
<organism evidence="1 2">
    <name type="scientific">Dictyocaulus viviparus</name>
    <name type="common">Bovine lungworm</name>
    <dbReference type="NCBI Taxonomy" id="29172"/>
    <lineage>
        <taxon>Eukaryota</taxon>
        <taxon>Metazoa</taxon>
        <taxon>Ecdysozoa</taxon>
        <taxon>Nematoda</taxon>
        <taxon>Chromadorea</taxon>
        <taxon>Rhabditida</taxon>
        <taxon>Rhabditina</taxon>
        <taxon>Rhabditomorpha</taxon>
        <taxon>Strongyloidea</taxon>
        <taxon>Metastrongylidae</taxon>
        <taxon>Dictyocaulus</taxon>
    </lineage>
</organism>
<gene>
    <name evidence="1" type="ORF">DICVIV_12221</name>
</gene>
<reference evidence="2" key="2">
    <citation type="journal article" date="2016" name="Sci. Rep.">
        <title>Dictyocaulus viviparus genome, variome and transcriptome elucidate lungworm biology and support future intervention.</title>
        <authorList>
            <person name="McNulty S.N."/>
            <person name="Strube C."/>
            <person name="Rosa B.A."/>
            <person name="Martin J.C."/>
            <person name="Tyagi R."/>
            <person name="Choi Y.J."/>
            <person name="Wang Q."/>
            <person name="Hallsworth Pepin K."/>
            <person name="Zhang X."/>
            <person name="Ozersky P."/>
            <person name="Wilson R.K."/>
            <person name="Sternberg P.W."/>
            <person name="Gasser R.B."/>
            <person name="Mitreva M."/>
        </authorList>
    </citation>
    <scope>NUCLEOTIDE SEQUENCE [LARGE SCALE GENOMIC DNA]</scope>
    <source>
        <strain evidence="2">HannoverDv2000</strain>
    </source>
</reference>
<evidence type="ECO:0000313" key="1">
    <source>
        <dbReference type="EMBL" id="KJH41800.1"/>
    </source>
</evidence>
<keyword evidence="2" id="KW-1185">Reference proteome</keyword>
<evidence type="ECO:0000313" key="2">
    <source>
        <dbReference type="Proteomes" id="UP000053766"/>
    </source>
</evidence>
<proteinExistence type="predicted"/>
<accession>A0A0D8XB17</accession>
<dbReference type="Proteomes" id="UP000053766">
    <property type="component" value="Unassembled WGS sequence"/>
</dbReference>
<dbReference type="EMBL" id="KN716758">
    <property type="protein sequence ID" value="KJH41800.1"/>
    <property type="molecule type" value="Genomic_DNA"/>
</dbReference>
<dbReference type="OrthoDB" id="5576441at2759"/>
<protein>
    <submittedName>
        <fullName evidence="1">Uncharacterized protein</fullName>
    </submittedName>
</protein>
<sequence length="155" mass="17344">MIGDVGLLPKLNIRDTINYQYYFITAANVSIGEDFIDLGDRTLNDPTDEPPEESMIGDVGLLPKDLESMTCAFLDWLRNPENDELHNHLLSLQPVLIDELHLRMSRADSAVCCISKKALANILDNLGVTFSLSQISGGRRMVARKKGVRRKLMSQ</sequence>
<reference evidence="1 2" key="1">
    <citation type="submission" date="2013-11" db="EMBL/GenBank/DDBJ databases">
        <title>Draft genome of the bovine lungworm Dictyocaulus viviparus.</title>
        <authorList>
            <person name="Mitreva M."/>
        </authorList>
    </citation>
    <scope>NUCLEOTIDE SEQUENCE [LARGE SCALE GENOMIC DNA]</scope>
    <source>
        <strain evidence="1 2">HannoverDv2000</strain>
    </source>
</reference>
<dbReference type="STRING" id="29172.A0A0D8XB17"/>
<dbReference type="AlphaFoldDB" id="A0A0D8XB17"/>